<dbReference type="Pfam" id="PF01419">
    <property type="entry name" value="Jacalin"/>
    <property type="match status" value="3"/>
</dbReference>
<keyword evidence="2" id="KW-0430">Lectin</keyword>
<dbReference type="CDD" id="cd09612">
    <property type="entry name" value="Jacalin"/>
    <property type="match status" value="3"/>
</dbReference>
<sequence>MSNYGGGNESSHVSVGPWGGGAGARWDDGVYSAVRQVIIFLGAAIDSIQIEYDQNGTSVWSEKHGGTGGIKTNKIKLESPDEYLVSISGHYGGLVESGPPLVRSIVLQSNRRKYGPFGIQHGTHFSVPVAGAKVVGFHGRSSWYLDSIGVHLKQFLPRNPLNKPEFEAQASNNKKTAPVINVTVKAKQAVTYGPWGGSGGDIFDDGVYAGVREVHLTRTKGLVSIRVCYDLNGNAVWGEKNGGTGGIRLDRIAFDYPSEVLTHITGYCRPTILRGPIIVRSITFHTNRRKYGPFGDEQGTSFSSGSKNGKIVGFHGRSGGPFVDSIGVNVMEGIREVKFQQQANPAALMVREPSYAPIIAKEPRSPRLYNDSFDMMREVKFQQEANPAVMMVREPSYAPPVIIEEPYSRHPACDDFFNGMREMRFAHEAKPITVREAYPAAGLTSASWRSGLWGGERGQPWDDGIFYGVKKIFLTRGEAICCIQFEYDGKGGQSVWSARHGGGSEVNTHSINFEYPQEVLTAVSGYHGSLTGGDRSDVMKSLTFHTNKGKYGPYGEERGAFFTSTAEGEGRIVGFHGRSGCYLNALGIHMQQQQQQQQQQQPVFYRGLESSMVGDRVVSRHVKTVATKLIKSSHMFST</sequence>
<dbReference type="Gene3D" id="2.100.10.30">
    <property type="entry name" value="Jacalin-like lectin domain"/>
    <property type="match status" value="3"/>
</dbReference>
<dbReference type="EMBL" id="OZ034817">
    <property type="protein sequence ID" value="CAL1384124.1"/>
    <property type="molecule type" value="Genomic_DNA"/>
</dbReference>
<evidence type="ECO:0000259" key="3">
    <source>
        <dbReference type="PROSITE" id="PS51752"/>
    </source>
</evidence>
<reference evidence="4 5" key="1">
    <citation type="submission" date="2024-04" db="EMBL/GenBank/DDBJ databases">
        <authorList>
            <person name="Fracassetti M."/>
        </authorList>
    </citation>
    <scope>NUCLEOTIDE SEQUENCE [LARGE SCALE GENOMIC DNA]</scope>
</reference>
<dbReference type="AlphaFoldDB" id="A0AAV2EDY2"/>
<organism evidence="4 5">
    <name type="scientific">Linum trigynum</name>
    <dbReference type="NCBI Taxonomy" id="586398"/>
    <lineage>
        <taxon>Eukaryota</taxon>
        <taxon>Viridiplantae</taxon>
        <taxon>Streptophyta</taxon>
        <taxon>Embryophyta</taxon>
        <taxon>Tracheophyta</taxon>
        <taxon>Spermatophyta</taxon>
        <taxon>Magnoliopsida</taxon>
        <taxon>eudicotyledons</taxon>
        <taxon>Gunneridae</taxon>
        <taxon>Pentapetalae</taxon>
        <taxon>rosids</taxon>
        <taxon>fabids</taxon>
        <taxon>Malpighiales</taxon>
        <taxon>Linaceae</taxon>
        <taxon>Linum</taxon>
    </lineage>
</organism>
<feature type="domain" description="Jacalin-type lectin" evidence="3">
    <location>
        <begin position="189"/>
        <end position="332"/>
    </location>
</feature>
<dbReference type="Proteomes" id="UP001497516">
    <property type="component" value="Chromosome 4"/>
</dbReference>
<evidence type="ECO:0000313" key="5">
    <source>
        <dbReference type="Proteomes" id="UP001497516"/>
    </source>
</evidence>
<evidence type="ECO:0000256" key="2">
    <source>
        <dbReference type="ARBA" id="ARBA00022734"/>
    </source>
</evidence>
<dbReference type="PANTHER" id="PTHR47293:SF74">
    <property type="entry name" value="JACALIN-TYPE LECTIN DOMAIN-CONTAINING PROTEIN"/>
    <property type="match status" value="1"/>
</dbReference>
<dbReference type="InterPro" id="IPR036404">
    <property type="entry name" value="Jacalin-like_lectin_dom_sf"/>
</dbReference>
<comment type="similarity">
    <text evidence="1">Belongs to the jacalin lectin family.</text>
</comment>
<evidence type="ECO:0000313" key="4">
    <source>
        <dbReference type="EMBL" id="CAL1384124.1"/>
    </source>
</evidence>
<keyword evidence="5" id="KW-1185">Reference proteome</keyword>
<dbReference type="SMART" id="SM00915">
    <property type="entry name" value="Jacalin"/>
    <property type="match status" value="3"/>
</dbReference>
<dbReference type="FunFam" id="2.100.10.30:FF:000001">
    <property type="entry name" value="Jacalin-related lectin 33"/>
    <property type="match status" value="2"/>
</dbReference>
<proteinExistence type="inferred from homology"/>
<protein>
    <recommendedName>
        <fullName evidence="3">Jacalin-type lectin domain-containing protein</fullName>
    </recommendedName>
</protein>
<name>A0AAV2EDY2_9ROSI</name>
<dbReference type="GO" id="GO:0005536">
    <property type="term" value="F:D-glucose binding"/>
    <property type="evidence" value="ECO:0007669"/>
    <property type="project" value="UniProtKB-ARBA"/>
</dbReference>
<gene>
    <name evidence="4" type="ORF">LTRI10_LOCUS25357</name>
</gene>
<accession>A0AAV2EDY2</accession>
<dbReference type="GO" id="GO:0005537">
    <property type="term" value="F:D-mannose binding"/>
    <property type="evidence" value="ECO:0007669"/>
    <property type="project" value="UniProtKB-ARBA"/>
</dbReference>
<dbReference type="InterPro" id="IPR001229">
    <property type="entry name" value="Jacalin-like_lectin_dom"/>
</dbReference>
<feature type="domain" description="Jacalin-type lectin" evidence="3">
    <location>
        <begin position="447"/>
        <end position="592"/>
    </location>
</feature>
<dbReference type="PROSITE" id="PS51752">
    <property type="entry name" value="JACALIN_LECTIN"/>
    <property type="match status" value="3"/>
</dbReference>
<evidence type="ECO:0000256" key="1">
    <source>
        <dbReference type="ARBA" id="ARBA00006568"/>
    </source>
</evidence>
<feature type="domain" description="Jacalin-type lectin" evidence="3">
    <location>
        <begin position="12"/>
        <end position="154"/>
    </location>
</feature>
<dbReference type="SUPFAM" id="SSF51101">
    <property type="entry name" value="Mannose-binding lectins"/>
    <property type="match status" value="3"/>
</dbReference>
<dbReference type="InterPro" id="IPR033734">
    <property type="entry name" value="Jacalin-like_lectin_dom_plant"/>
</dbReference>
<dbReference type="PANTHER" id="PTHR47293">
    <property type="entry name" value="JACALIN-RELATED LECTIN 3"/>
    <property type="match status" value="1"/>
</dbReference>